<feature type="domain" description="ABC transmembrane type-1" evidence="8">
    <location>
        <begin position="76"/>
        <end position="267"/>
    </location>
</feature>
<dbReference type="GO" id="GO:0005886">
    <property type="term" value="C:plasma membrane"/>
    <property type="evidence" value="ECO:0007669"/>
    <property type="project" value="UniProtKB-SubCell"/>
</dbReference>
<dbReference type="EMBL" id="RZNJ01000005">
    <property type="protein sequence ID" value="RUT29473.1"/>
    <property type="molecule type" value="Genomic_DNA"/>
</dbReference>
<name>A0A433X5Y2_9HYPH</name>
<evidence type="ECO:0000313" key="9">
    <source>
        <dbReference type="EMBL" id="RUT29473.1"/>
    </source>
</evidence>
<dbReference type="Gene3D" id="1.10.3720.10">
    <property type="entry name" value="MetI-like"/>
    <property type="match status" value="1"/>
</dbReference>
<organism evidence="9 10">
    <name type="scientific">Arsenicitalea aurantiaca</name>
    <dbReference type="NCBI Taxonomy" id="1783274"/>
    <lineage>
        <taxon>Bacteria</taxon>
        <taxon>Pseudomonadati</taxon>
        <taxon>Pseudomonadota</taxon>
        <taxon>Alphaproteobacteria</taxon>
        <taxon>Hyphomicrobiales</taxon>
        <taxon>Devosiaceae</taxon>
        <taxon>Arsenicitalea</taxon>
    </lineage>
</organism>
<feature type="transmembrane region" description="Helical" evidence="7">
    <location>
        <begin position="113"/>
        <end position="133"/>
    </location>
</feature>
<keyword evidence="4 7" id="KW-0812">Transmembrane</keyword>
<dbReference type="InterPro" id="IPR035906">
    <property type="entry name" value="MetI-like_sf"/>
</dbReference>
<proteinExistence type="inferred from homology"/>
<dbReference type="PANTHER" id="PTHR32243">
    <property type="entry name" value="MALTOSE TRANSPORT SYSTEM PERMEASE-RELATED"/>
    <property type="match status" value="1"/>
</dbReference>
<evidence type="ECO:0000313" key="10">
    <source>
        <dbReference type="Proteomes" id="UP000281547"/>
    </source>
</evidence>
<sequence>MAQATRSRSKLFWDVASYALLLLLAFICIAPIVWTFLTSIKFEADIVTREMHYIPPRVTFENYVRLWNQSSYPVLVLNSLVVTSVTVLICLFTGTIASYAFSRFQFRGRTELMLGYLVVRMFPAVLMIIPLFIVMRQVGLLDSTIGLAIAYTSFLLPLFVWMLKGFFDAAPKELESAARIDGTTRLGAMFRIVIPIARNGLLATCVFVAIAAWNEFLFALMLTTSQGSRTWPVGLQLMVGEFQLPWGMLAAGGMISILPVVVLFAIVQRAMVAGITAGAVKG</sequence>
<feature type="transmembrane region" description="Helical" evidence="7">
    <location>
        <begin position="12"/>
        <end position="37"/>
    </location>
</feature>
<keyword evidence="2 7" id="KW-0813">Transport</keyword>
<evidence type="ECO:0000256" key="6">
    <source>
        <dbReference type="ARBA" id="ARBA00023136"/>
    </source>
</evidence>
<dbReference type="GO" id="GO:0055085">
    <property type="term" value="P:transmembrane transport"/>
    <property type="evidence" value="ECO:0007669"/>
    <property type="project" value="InterPro"/>
</dbReference>
<evidence type="ECO:0000256" key="7">
    <source>
        <dbReference type="RuleBase" id="RU363032"/>
    </source>
</evidence>
<dbReference type="PANTHER" id="PTHR32243:SF18">
    <property type="entry name" value="INNER MEMBRANE ABC TRANSPORTER PERMEASE PROTEIN YCJP"/>
    <property type="match status" value="1"/>
</dbReference>
<dbReference type="OrthoDB" id="9815445at2"/>
<evidence type="ECO:0000256" key="1">
    <source>
        <dbReference type="ARBA" id="ARBA00004651"/>
    </source>
</evidence>
<comment type="similarity">
    <text evidence="7">Belongs to the binding-protein-dependent transport system permease family.</text>
</comment>
<reference evidence="9 10" key="1">
    <citation type="journal article" date="2016" name="Int. J. Syst. Evol. Microbiol.">
        <title>Arsenicitalea aurantiaca gen. nov., sp. nov., a new member of the family Hyphomicrobiaceae, isolated from high-arsenic sediment.</title>
        <authorList>
            <person name="Mu Y."/>
            <person name="Zhou L."/>
            <person name="Zeng X.C."/>
            <person name="Liu L."/>
            <person name="Pan Y."/>
            <person name="Chen X."/>
            <person name="Wang J."/>
            <person name="Li S."/>
            <person name="Li W.J."/>
            <person name="Wang Y."/>
        </authorList>
    </citation>
    <scope>NUCLEOTIDE SEQUENCE [LARGE SCALE GENOMIC DNA]</scope>
    <source>
        <strain evidence="9 10">42-50</strain>
    </source>
</reference>
<dbReference type="Proteomes" id="UP000281547">
    <property type="component" value="Unassembled WGS sequence"/>
</dbReference>
<evidence type="ECO:0000259" key="8">
    <source>
        <dbReference type="PROSITE" id="PS50928"/>
    </source>
</evidence>
<evidence type="ECO:0000256" key="4">
    <source>
        <dbReference type="ARBA" id="ARBA00022692"/>
    </source>
</evidence>
<keyword evidence="5 7" id="KW-1133">Transmembrane helix</keyword>
<evidence type="ECO:0000256" key="3">
    <source>
        <dbReference type="ARBA" id="ARBA00022475"/>
    </source>
</evidence>
<feature type="transmembrane region" description="Helical" evidence="7">
    <location>
        <begin position="244"/>
        <end position="267"/>
    </location>
</feature>
<dbReference type="SUPFAM" id="SSF161098">
    <property type="entry name" value="MetI-like"/>
    <property type="match status" value="1"/>
</dbReference>
<keyword evidence="10" id="KW-1185">Reference proteome</keyword>
<dbReference type="AlphaFoldDB" id="A0A433X5Y2"/>
<dbReference type="PROSITE" id="PS50928">
    <property type="entry name" value="ABC_TM1"/>
    <property type="match status" value="1"/>
</dbReference>
<accession>A0A433X5Y2</accession>
<protein>
    <submittedName>
        <fullName evidence="9">Carbohydrate ABC transporter permease</fullName>
    </submittedName>
</protein>
<feature type="transmembrane region" description="Helical" evidence="7">
    <location>
        <begin position="145"/>
        <end position="163"/>
    </location>
</feature>
<keyword evidence="3" id="KW-1003">Cell membrane</keyword>
<gene>
    <name evidence="9" type="ORF">EMQ25_14150</name>
</gene>
<comment type="caution">
    <text evidence="9">The sequence shown here is derived from an EMBL/GenBank/DDBJ whole genome shotgun (WGS) entry which is preliminary data.</text>
</comment>
<evidence type="ECO:0000256" key="5">
    <source>
        <dbReference type="ARBA" id="ARBA00022989"/>
    </source>
</evidence>
<dbReference type="InterPro" id="IPR050901">
    <property type="entry name" value="BP-dep_ABC_trans_perm"/>
</dbReference>
<feature type="transmembrane region" description="Helical" evidence="7">
    <location>
        <begin position="201"/>
        <end position="224"/>
    </location>
</feature>
<comment type="subcellular location">
    <subcellularLocation>
        <location evidence="1 7">Cell membrane</location>
        <topology evidence="1 7">Multi-pass membrane protein</topology>
    </subcellularLocation>
</comment>
<dbReference type="CDD" id="cd06261">
    <property type="entry name" value="TM_PBP2"/>
    <property type="match status" value="1"/>
</dbReference>
<feature type="transmembrane region" description="Helical" evidence="7">
    <location>
        <begin position="75"/>
        <end position="101"/>
    </location>
</feature>
<keyword evidence="6 7" id="KW-0472">Membrane</keyword>
<dbReference type="Pfam" id="PF00528">
    <property type="entry name" value="BPD_transp_1"/>
    <property type="match status" value="1"/>
</dbReference>
<dbReference type="InterPro" id="IPR000515">
    <property type="entry name" value="MetI-like"/>
</dbReference>
<evidence type="ECO:0000256" key="2">
    <source>
        <dbReference type="ARBA" id="ARBA00022448"/>
    </source>
</evidence>